<dbReference type="Pfam" id="PF01841">
    <property type="entry name" value="Transglut_core"/>
    <property type="match status" value="1"/>
</dbReference>
<reference evidence="2" key="2">
    <citation type="submission" date="2021-09" db="EMBL/GenBank/DDBJ databases">
        <authorList>
            <person name="Gilroy R."/>
        </authorList>
    </citation>
    <scope>NUCLEOTIDE SEQUENCE</scope>
    <source>
        <strain evidence="2">ChiGjej2B2-7701</strain>
    </source>
</reference>
<dbReference type="SMART" id="SM00460">
    <property type="entry name" value="TGc"/>
    <property type="match status" value="1"/>
</dbReference>
<evidence type="ECO:0000313" key="3">
    <source>
        <dbReference type="Proteomes" id="UP000746751"/>
    </source>
</evidence>
<sequence>MAVLSDSFAAHADERFDARREVLSPIAQAIETGLAAIDDADVRTLIKSYYGTMPLTDVFDAKFELFASFARQACELRRTSPWCADIPEDIFVQYVASPRVNNEPLTDAWPTFRAALADRLRGLDAYHAIVETNYWCCETATYQSSDGRTLGPLGVLASGDGRCGEESTYLVTALRANGIPARQLYTPWWAHCDDNHAWVEAYADGSWHYLGACEPEEELDRGWFTAASGRAMLVHTRLFDDFGCDFERDAHLLAREGSQVIVNLTESYAPCVLLSVRVLDAAGAPVEGASVRLRLVNEAAWHDIAHLTSDEAGMARIVVGEGTVRVVATTGDGMAETIIDTADCHDLELTLGETVHGDTDWVDFDVHAPADHPAPSHPLTPEQVERGRARKREADRMRTERVAGNVERAREIARACGHDADGCLPYFEQAFANAPEVERFLTVDDGADRAALLATLTSKDFRDLSADILEDHIQGGRAVRVDALAYLAREGVDDQAKAQELYERYVLCPRAHFEHLSAYRAFIRSHFDAETVAGFIADPLRVWDYICEHTAFTSREHTKRYVGTPRGALVSGQASAVTRRSLFVAICRSFGIAARINPIDAGIEYFAHGSFVPVEHAEEGFEVLFASDADPAPGYFQTWSIARYLHFTAVSGQAAQGFKVLDLWGKAPFEDGVCRVKMPLGEYRLTTAVRLPNGDVHAAERAFEVTPDYDGTPIQLKLREPDVSEMLQSIKLGAFALADAEGAAVDCGRIAAAGETAAKPVIVAFLEPGMEPTEHLFNEMREQAGRLDAAGVPIVLAVRDAEELADPTLARTLPVLPRTTVAYDDFSELPERLARRMFTNPEKLPLIILAVADDAGNLTGRYAAAGYNVGTVDLVLKLISLID</sequence>
<dbReference type="Gene3D" id="2.60.40.1120">
    <property type="entry name" value="Carboxypeptidase-like, regulatory domain"/>
    <property type="match status" value="1"/>
</dbReference>
<dbReference type="Gene3D" id="3.10.620.30">
    <property type="match status" value="1"/>
</dbReference>
<feature type="domain" description="Transglutaminase-like" evidence="1">
    <location>
        <begin position="155"/>
        <end position="214"/>
    </location>
</feature>
<dbReference type="InterPro" id="IPR002931">
    <property type="entry name" value="Transglutaminase-like"/>
</dbReference>
<gene>
    <name evidence="2" type="ORF">K8U80_02810</name>
</gene>
<accession>A0A921IR01</accession>
<dbReference type="AlphaFoldDB" id="A0A921IR01"/>
<comment type="caution">
    <text evidence="2">The sequence shown here is derived from an EMBL/GenBank/DDBJ whole genome shotgun (WGS) entry which is preliminary data.</text>
</comment>
<evidence type="ECO:0000259" key="1">
    <source>
        <dbReference type="SMART" id="SM00460"/>
    </source>
</evidence>
<reference evidence="2" key="1">
    <citation type="journal article" date="2021" name="PeerJ">
        <title>Extensive microbial diversity within the chicken gut microbiome revealed by metagenomics and culture.</title>
        <authorList>
            <person name="Gilroy R."/>
            <person name="Ravi A."/>
            <person name="Getino M."/>
            <person name="Pursley I."/>
            <person name="Horton D.L."/>
            <person name="Alikhan N.F."/>
            <person name="Baker D."/>
            <person name="Gharbi K."/>
            <person name="Hall N."/>
            <person name="Watson M."/>
            <person name="Adriaenssens E.M."/>
            <person name="Foster-Nyarko E."/>
            <person name="Jarju S."/>
            <person name="Secka A."/>
            <person name="Antonio M."/>
            <person name="Oren A."/>
            <person name="Chaudhuri R.R."/>
            <person name="La Ragione R."/>
            <person name="Hildebrand F."/>
            <person name="Pallen M.J."/>
        </authorList>
    </citation>
    <scope>NUCLEOTIDE SEQUENCE</scope>
    <source>
        <strain evidence="2">ChiGjej2B2-7701</strain>
    </source>
</reference>
<name>A0A921IR01_9ACTN</name>
<protein>
    <recommendedName>
        <fullName evidence="1">Transglutaminase-like domain-containing protein</fullName>
    </recommendedName>
</protein>
<dbReference type="PANTHER" id="PTHR35532:SF5">
    <property type="entry name" value="CARBOHYDRATE-BINDING DOMAIN-CONTAINING PROTEIN"/>
    <property type="match status" value="1"/>
</dbReference>
<dbReference type="PANTHER" id="PTHR35532">
    <property type="entry name" value="SIMILAR TO POLYHYDROXYALKANOATE DEPOLYMERASE"/>
    <property type="match status" value="1"/>
</dbReference>
<dbReference type="SUPFAM" id="SSF54001">
    <property type="entry name" value="Cysteine proteinases"/>
    <property type="match status" value="2"/>
</dbReference>
<organism evidence="2 3">
    <name type="scientific">Collinsella ihumii</name>
    <dbReference type="NCBI Taxonomy" id="1720204"/>
    <lineage>
        <taxon>Bacteria</taxon>
        <taxon>Bacillati</taxon>
        <taxon>Actinomycetota</taxon>
        <taxon>Coriobacteriia</taxon>
        <taxon>Coriobacteriales</taxon>
        <taxon>Coriobacteriaceae</taxon>
        <taxon>Collinsella</taxon>
    </lineage>
</organism>
<proteinExistence type="predicted"/>
<dbReference type="Proteomes" id="UP000746751">
    <property type="component" value="Unassembled WGS sequence"/>
</dbReference>
<evidence type="ECO:0000313" key="2">
    <source>
        <dbReference type="EMBL" id="HJG30308.1"/>
    </source>
</evidence>
<dbReference type="EMBL" id="DYVF01000021">
    <property type="protein sequence ID" value="HJG30308.1"/>
    <property type="molecule type" value="Genomic_DNA"/>
</dbReference>
<dbReference type="InterPro" id="IPR038765">
    <property type="entry name" value="Papain-like_cys_pep_sf"/>
</dbReference>